<organism evidence="1 2">
    <name type="scientific">Taklimakanibacter albus</name>
    <dbReference type="NCBI Taxonomy" id="2800327"/>
    <lineage>
        <taxon>Bacteria</taxon>
        <taxon>Pseudomonadati</taxon>
        <taxon>Pseudomonadota</taxon>
        <taxon>Alphaproteobacteria</taxon>
        <taxon>Hyphomicrobiales</taxon>
        <taxon>Aestuariivirgaceae</taxon>
        <taxon>Taklimakanibacter</taxon>
    </lineage>
</organism>
<dbReference type="EMBL" id="JAENHL010000004">
    <property type="protein sequence ID" value="MBK1865293.1"/>
    <property type="molecule type" value="Genomic_DNA"/>
</dbReference>
<keyword evidence="2" id="KW-1185">Reference proteome</keyword>
<name>A0ACC5QY50_9HYPH</name>
<proteinExistence type="predicted"/>
<sequence length="216" mass="23142">MRCRQFARHGYHHGNLKEALIAAARRLIAEHGPQGFTLNEASRTAGVSPSAPYRHFRDRNALIEATAEEGFNLFRERLLASAEGAATPFDALERMGEAYYTFALEEPGFYQAMFSSGLPAVGPSVSEAGDRAFAVLEDAVRRLGAQPHQVRELAIKIWALTHGMTGLIASSAISAEEAGQLACSAVEALLKDCGIAVPPRTPAEPLRVLAESSPAA</sequence>
<accession>A0ACC5QY50</accession>
<evidence type="ECO:0000313" key="1">
    <source>
        <dbReference type="EMBL" id="MBK1865293.1"/>
    </source>
</evidence>
<gene>
    <name evidence="1" type="ORF">JHL16_02930</name>
</gene>
<comment type="caution">
    <text evidence="1">The sequence shown here is derived from an EMBL/GenBank/DDBJ whole genome shotgun (WGS) entry which is preliminary data.</text>
</comment>
<reference evidence="1" key="1">
    <citation type="submission" date="2021-01" db="EMBL/GenBank/DDBJ databases">
        <authorList>
            <person name="Sun Q."/>
        </authorList>
    </citation>
    <scope>NUCLEOTIDE SEQUENCE</scope>
    <source>
        <strain evidence="1">YIM B02566</strain>
    </source>
</reference>
<evidence type="ECO:0000313" key="2">
    <source>
        <dbReference type="Proteomes" id="UP000616151"/>
    </source>
</evidence>
<dbReference type="Proteomes" id="UP000616151">
    <property type="component" value="Unassembled WGS sequence"/>
</dbReference>
<protein>
    <submittedName>
        <fullName evidence="1">TetR/AcrR family transcriptional regulator</fullName>
    </submittedName>
</protein>